<dbReference type="KEGG" id="adl:AURDEDRAFT_178698"/>
<protein>
    <submittedName>
        <fullName evidence="2">Uncharacterized protein</fullName>
    </submittedName>
</protein>
<feature type="transmembrane region" description="Helical" evidence="1">
    <location>
        <begin position="32"/>
        <end position="50"/>
    </location>
</feature>
<gene>
    <name evidence="2" type="ORF">AURDEDRAFT_178698</name>
</gene>
<accession>J0WIZ1</accession>
<keyword evidence="1" id="KW-0812">Transmembrane</keyword>
<dbReference type="InParanoid" id="J0WIZ1"/>
<keyword evidence="1" id="KW-1133">Transmembrane helix</keyword>
<feature type="transmembrane region" description="Helical" evidence="1">
    <location>
        <begin position="79"/>
        <end position="101"/>
    </location>
</feature>
<feature type="non-terminal residue" evidence="2">
    <location>
        <position position="401"/>
    </location>
</feature>
<name>J0WIZ1_AURST</name>
<keyword evidence="1" id="KW-0472">Membrane</keyword>
<feature type="transmembrane region" description="Helical" evidence="1">
    <location>
        <begin position="57"/>
        <end position="73"/>
    </location>
</feature>
<reference evidence="3" key="1">
    <citation type="journal article" date="2012" name="Science">
        <title>The Paleozoic origin of enzymatic lignin decomposition reconstructed from 31 fungal genomes.</title>
        <authorList>
            <person name="Floudas D."/>
            <person name="Binder M."/>
            <person name="Riley R."/>
            <person name="Barry K."/>
            <person name="Blanchette R.A."/>
            <person name="Henrissat B."/>
            <person name="Martinez A.T."/>
            <person name="Otillar R."/>
            <person name="Spatafora J.W."/>
            <person name="Yadav J.S."/>
            <person name="Aerts A."/>
            <person name="Benoit I."/>
            <person name="Boyd A."/>
            <person name="Carlson A."/>
            <person name="Copeland A."/>
            <person name="Coutinho P.M."/>
            <person name="de Vries R.P."/>
            <person name="Ferreira P."/>
            <person name="Findley K."/>
            <person name="Foster B."/>
            <person name="Gaskell J."/>
            <person name="Glotzer D."/>
            <person name="Gorecki P."/>
            <person name="Heitman J."/>
            <person name="Hesse C."/>
            <person name="Hori C."/>
            <person name="Igarashi K."/>
            <person name="Jurgens J.A."/>
            <person name="Kallen N."/>
            <person name="Kersten P."/>
            <person name="Kohler A."/>
            <person name="Kuees U."/>
            <person name="Kumar T.K.A."/>
            <person name="Kuo A."/>
            <person name="LaButti K."/>
            <person name="Larrondo L.F."/>
            <person name="Lindquist E."/>
            <person name="Ling A."/>
            <person name="Lombard V."/>
            <person name="Lucas S."/>
            <person name="Lundell T."/>
            <person name="Martin R."/>
            <person name="McLaughlin D.J."/>
            <person name="Morgenstern I."/>
            <person name="Morin E."/>
            <person name="Murat C."/>
            <person name="Nagy L.G."/>
            <person name="Nolan M."/>
            <person name="Ohm R.A."/>
            <person name="Patyshakuliyeva A."/>
            <person name="Rokas A."/>
            <person name="Ruiz-Duenas F.J."/>
            <person name="Sabat G."/>
            <person name="Salamov A."/>
            <person name="Samejima M."/>
            <person name="Schmutz J."/>
            <person name="Slot J.C."/>
            <person name="St John F."/>
            <person name="Stenlid J."/>
            <person name="Sun H."/>
            <person name="Sun S."/>
            <person name="Syed K."/>
            <person name="Tsang A."/>
            <person name="Wiebenga A."/>
            <person name="Young D."/>
            <person name="Pisabarro A."/>
            <person name="Eastwood D.C."/>
            <person name="Martin F."/>
            <person name="Cullen D."/>
            <person name="Grigoriev I.V."/>
            <person name="Hibbett D.S."/>
        </authorList>
    </citation>
    <scope>NUCLEOTIDE SEQUENCE [LARGE SCALE GENOMIC DNA]</scope>
    <source>
        <strain evidence="3">TFB10046</strain>
    </source>
</reference>
<evidence type="ECO:0000313" key="3">
    <source>
        <dbReference type="Proteomes" id="UP000006514"/>
    </source>
</evidence>
<organism evidence="2 3">
    <name type="scientific">Auricularia subglabra (strain TFB-10046 / SS5)</name>
    <name type="common">White-rot fungus</name>
    <name type="synonym">Auricularia delicata (strain TFB10046)</name>
    <dbReference type="NCBI Taxonomy" id="717982"/>
    <lineage>
        <taxon>Eukaryota</taxon>
        <taxon>Fungi</taxon>
        <taxon>Dikarya</taxon>
        <taxon>Basidiomycota</taxon>
        <taxon>Agaricomycotina</taxon>
        <taxon>Agaricomycetes</taxon>
        <taxon>Auriculariales</taxon>
        <taxon>Auriculariaceae</taxon>
        <taxon>Auricularia</taxon>
    </lineage>
</organism>
<dbReference type="AlphaFoldDB" id="J0WIZ1"/>
<sequence length="401" mass="42895">MAVLESIAPHALDVATAAMRFLSNLLTTASEHLMASVTVSFIVFVSALTYSPSLRAGLASLFIAIYRITVVIVGRLLRIVAAGLTGGIATTIVYTVIAVLVTRGTTTYWHDAHLALCALPVIPTILPCHFSAEHTAFASRPLGRLDSVTVCRRYDGPTFAEGPAPRLAFSLSLSGNMVSDVSHLPKAFTLANDTAVYASLVVDLDATLMGLAHLVDRAGSIVVLTERTVEVWAARANSSLDKFSARRVVCGVASLLLAPWCTCSPVSLPAKPYASMKASLAELSGDLHELISFATQQRTALFAVYESLSEIRQTALAEEKSIGADDKLWWFLPLGSARQRIRDMHDLRRHCVGIRCVVEEAMGTVRRLTASLDALAAATAMSSSQAVRVKITLDALSEAGE</sequence>
<dbReference type="EMBL" id="JH689158">
    <property type="protein sequence ID" value="EJD32258.1"/>
    <property type="molecule type" value="Genomic_DNA"/>
</dbReference>
<evidence type="ECO:0000313" key="2">
    <source>
        <dbReference type="EMBL" id="EJD32258.1"/>
    </source>
</evidence>
<proteinExistence type="predicted"/>
<keyword evidence="3" id="KW-1185">Reference proteome</keyword>
<dbReference type="Proteomes" id="UP000006514">
    <property type="component" value="Unassembled WGS sequence"/>
</dbReference>
<evidence type="ECO:0000256" key="1">
    <source>
        <dbReference type="SAM" id="Phobius"/>
    </source>
</evidence>